<keyword evidence="3" id="KW-0238">DNA-binding</keyword>
<dbReference type="GO" id="GO:0009307">
    <property type="term" value="P:DNA restriction-modification system"/>
    <property type="evidence" value="ECO:0007669"/>
    <property type="project" value="UniProtKB-KW"/>
</dbReference>
<proteinExistence type="inferred from homology"/>
<dbReference type="AlphaFoldDB" id="A0A564ZJC1"/>
<dbReference type="PANTHER" id="PTHR30408:SF13">
    <property type="entry name" value="TYPE I RESTRICTION ENZYME HINDI SPECIFICITY SUBUNIT"/>
    <property type="match status" value="1"/>
</dbReference>
<reference evidence="5 6" key="1">
    <citation type="submission" date="2019-07" db="EMBL/GenBank/DDBJ databases">
        <authorList>
            <person name="Cremers G."/>
        </authorList>
    </citation>
    <scope>NUCLEOTIDE SEQUENCE [LARGE SCALE GENOMIC DNA]</scope>
</reference>
<evidence type="ECO:0000313" key="6">
    <source>
        <dbReference type="Proteomes" id="UP000334340"/>
    </source>
</evidence>
<dbReference type="CDD" id="cd16961">
    <property type="entry name" value="RMtype1_S_TRD-CR_like"/>
    <property type="match status" value="1"/>
</dbReference>
<keyword evidence="6" id="KW-1185">Reference proteome</keyword>
<dbReference type="InterPro" id="IPR000055">
    <property type="entry name" value="Restrct_endonuc_typeI_TRD"/>
</dbReference>
<sequence>MAGEWKQHEVSRLIDQGTLFIGDGYRAKNEELTTSGLPFARAGNVNGGFQFNDADHFPEENLARVGNKVSQPGDVVFTSKGTVGRFAFVRPDTARFVYSPQLCFWRSLDPSLIEPRFLFYWMFGREFFVQFKGVAGQTDMAEYVSLTDQRRMHIILPPPDEQRAIAQILGTLDDKIELNRRMSETLEAMARALFKSWFIDFDPVRARRGDPPWSPNGWAGTGACPYIRPTILDLFPDRFEDSDLGGIPAGWEVKPLPEAIEVNPTRPLRKGEIAPYLDMANMLTRGHSPDEVVDRPFGSGMRFVNGDTLVARITPCLENGKTAFVDFLTDGQVGWGSTEYIVLRPKPPLPAEFAYCLARSNGFRDFAIQSMTGSSGRQRVPAESLAHFRLVAVSKPIAELFGRLVKPLFARAGDAVKESRSLAALRDTLLPKLISGELRVTAAEAGVA</sequence>
<dbReference type="SUPFAM" id="SSF116734">
    <property type="entry name" value="DNA methylase specificity domain"/>
    <property type="match status" value="2"/>
</dbReference>
<dbReference type="Proteomes" id="UP000334340">
    <property type="component" value="Unassembled WGS sequence"/>
</dbReference>
<protein>
    <submittedName>
        <fullName evidence="5">Type I restriction modification DNA specificity domain protein</fullName>
    </submittedName>
</protein>
<accession>A0A564ZJC1</accession>
<gene>
    <name evidence="5" type="ORF">MELA_01813</name>
</gene>
<name>A0A564ZJC1_9BACT</name>
<keyword evidence="2" id="KW-0680">Restriction system</keyword>
<evidence type="ECO:0000256" key="1">
    <source>
        <dbReference type="ARBA" id="ARBA00010923"/>
    </source>
</evidence>
<dbReference type="CDD" id="cd17260">
    <property type="entry name" value="RMtype1_S_EcoEI-TRD1-CR1_like"/>
    <property type="match status" value="1"/>
</dbReference>
<evidence type="ECO:0000256" key="2">
    <source>
        <dbReference type="ARBA" id="ARBA00022747"/>
    </source>
</evidence>
<dbReference type="Gene3D" id="3.90.220.20">
    <property type="entry name" value="DNA methylase specificity domains"/>
    <property type="match status" value="2"/>
</dbReference>
<evidence type="ECO:0000256" key="3">
    <source>
        <dbReference type="ARBA" id="ARBA00023125"/>
    </source>
</evidence>
<dbReference type="Pfam" id="PF01420">
    <property type="entry name" value="Methylase_S"/>
    <property type="match status" value="1"/>
</dbReference>
<comment type="similarity">
    <text evidence="1">Belongs to the type-I restriction system S methylase family.</text>
</comment>
<dbReference type="GO" id="GO:0003677">
    <property type="term" value="F:DNA binding"/>
    <property type="evidence" value="ECO:0007669"/>
    <property type="project" value="UniProtKB-KW"/>
</dbReference>
<dbReference type="EMBL" id="CABIKM010000026">
    <property type="protein sequence ID" value="VUZ85429.1"/>
    <property type="molecule type" value="Genomic_DNA"/>
</dbReference>
<dbReference type="PANTHER" id="PTHR30408">
    <property type="entry name" value="TYPE-1 RESTRICTION ENZYME ECOKI SPECIFICITY PROTEIN"/>
    <property type="match status" value="1"/>
</dbReference>
<organism evidence="5 6">
    <name type="scientific">Candidatus Methylomirabilis lanthanidiphila</name>
    <dbReference type="NCBI Taxonomy" id="2211376"/>
    <lineage>
        <taxon>Bacteria</taxon>
        <taxon>Candidatus Methylomirabilota</taxon>
        <taxon>Candidatus Methylomirabilia</taxon>
        <taxon>Candidatus Methylomirabilales</taxon>
        <taxon>Candidatus Methylomirabilaceae</taxon>
        <taxon>Candidatus Methylomirabilis</taxon>
    </lineage>
</organism>
<evidence type="ECO:0000259" key="4">
    <source>
        <dbReference type="Pfam" id="PF01420"/>
    </source>
</evidence>
<evidence type="ECO:0000313" key="5">
    <source>
        <dbReference type="EMBL" id="VUZ85429.1"/>
    </source>
</evidence>
<dbReference type="InterPro" id="IPR052021">
    <property type="entry name" value="Type-I_RS_S_subunit"/>
</dbReference>
<dbReference type="InterPro" id="IPR044946">
    <property type="entry name" value="Restrct_endonuc_typeI_TRD_sf"/>
</dbReference>
<feature type="domain" description="Type I restriction modification DNA specificity" evidence="4">
    <location>
        <begin position="28"/>
        <end position="187"/>
    </location>
</feature>